<evidence type="ECO:0000256" key="4">
    <source>
        <dbReference type="ARBA" id="ARBA00022729"/>
    </source>
</evidence>
<evidence type="ECO:0000256" key="5">
    <source>
        <dbReference type="SAM" id="MobiDB-lite"/>
    </source>
</evidence>
<accession>A0A6L4WZ97</accession>
<comment type="caution">
    <text evidence="6">The sequence shown here is derived from an EMBL/GenBank/DDBJ whole genome shotgun (WGS) entry which is preliminary data.</text>
</comment>
<name>A0A6L4WZ97_9BIFI</name>
<feature type="compositionally biased region" description="Polar residues" evidence="5">
    <location>
        <begin position="319"/>
        <end position="333"/>
    </location>
</feature>
<dbReference type="PROSITE" id="PS51257">
    <property type="entry name" value="PROKAR_LIPOPROTEIN"/>
    <property type="match status" value="1"/>
</dbReference>
<comment type="subcellular location">
    <subcellularLocation>
        <location evidence="1">Cell envelope</location>
    </subcellularLocation>
</comment>
<keyword evidence="2" id="KW-0813">Transport</keyword>
<dbReference type="Gene3D" id="3.40.50.1980">
    <property type="entry name" value="Nitrogenase molybdenum iron protein domain"/>
    <property type="match status" value="1"/>
</dbReference>
<feature type="region of interest" description="Disordered" evidence="5">
    <location>
        <begin position="319"/>
        <end position="408"/>
    </location>
</feature>
<evidence type="ECO:0000256" key="3">
    <source>
        <dbReference type="ARBA" id="ARBA00022723"/>
    </source>
</evidence>
<gene>
    <name evidence="6" type="ORF">DSM100688_1567</name>
</gene>
<dbReference type="GO" id="GO:0030001">
    <property type="term" value="P:metal ion transport"/>
    <property type="evidence" value="ECO:0007669"/>
    <property type="project" value="InterPro"/>
</dbReference>
<feature type="compositionally biased region" description="Acidic residues" evidence="5">
    <location>
        <begin position="347"/>
        <end position="356"/>
    </location>
</feature>
<dbReference type="GO" id="GO:0030313">
    <property type="term" value="C:cell envelope"/>
    <property type="evidence" value="ECO:0007669"/>
    <property type="project" value="UniProtKB-SubCell"/>
</dbReference>
<reference evidence="6 7" key="1">
    <citation type="submission" date="2019-10" db="EMBL/GenBank/DDBJ databases">
        <title>Characterization of the phylogenetic diversity of two novel species belonging to the genus Bifidobacterium: Bifidobacterium cebidarum sp. nov. and Bifidobacterium leontopitheci sp. nov.</title>
        <authorList>
            <person name="Lugli G.A."/>
            <person name="Duranti S."/>
            <person name="Milani C."/>
            <person name="Turroni F."/>
            <person name="Ventura M."/>
        </authorList>
    </citation>
    <scope>NUCLEOTIDE SEQUENCE [LARGE SCALE GENOMIC DNA]</scope>
    <source>
        <strain evidence="6 7">DSM 100688</strain>
    </source>
</reference>
<evidence type="ECO:0000256" key="2">
    <source>
        <dbReference type="ARBA" id="ARBA00022448"/>
    </source>
</evidence>
<feature type="compositionally biased region" description="Low complexity" evidence="5">
    <location>
        <begin position="379"/>
        <end position="398"/>
    </location>
</feature>
<keyword evidence="4" id="KW-0732">Signal</keyword>
<keyword evidence="7" id="KW-1185">Reference proteome</keyword>
<keyword evidence="3" id="KW-0479">Metal-binding</keyword>
<evidence type="ECO:0000256" key="1">
    <source>
        <dbReference type="ARBA" id="ARBA00004196"/>
    </source>
</evidence>
<dbReference type="EMBL" id="WBSM01000008">
    <property type="protein sequence ID" value="KAB8287480.1"/>
    <property type="molecule type" value="Genomic_DNA"/>
</dbReference>
<dbReference type="GO" id="GO:0046872">
    <property type="term" value="F:metal ion binding"/>
    <property type="evidence" value="ECO:0007669"/>
    <property type="project" value="UniProtKB-KW"/>
</dbReference>
<protein>
    <submittedName>
        <fullName evidence="6">ABC transporter substrate-binding protein</fullName>
    </submittedName>
</protein>
<feature type="compositionally biased region" description="Low complexity" evidence="5">
    <location>
        <begin position="357"/>
        <end position="368"/>
    </location>
</feature>
<dbReference type="PANTHER" id="PTHR42953:SF1">
    <property type="entry name" value="METAL-BINDING PROTEIN HI_0362-RELATED"/>
    <property type="match status" value="1"/>
</dbReference>
<dbReference type="SUPFAM" id="SSF53807">
    <property type="entry name" value="Helical backbone' metal receptor"/>
    <property type="match status" value="1"/>
</dbReference>
<feature type="compositionally biased region" description="Acidic residues" evidence="5">
    <location>
        <begin position="369"/>
        <end position="378"/>
    </location>
</feature>
<proteinExistence type="predicted"/>
<organism evidence="6 7">
    <name type="scientific">Bifidobacterium ramosum</name>
    <dbReference type="NCBI Taxonomy" id="1798158"/>
    <lineage>
        <taxon>Bacteria</taxon>
        <taxon>Bacillati</taxon>
        <taxon>Actinomycetota</taxon>
        <taxon>Actinomycetes</taxon>
        <taxon>Bifidobacteriales</taxon>
        <taxon>Bifidobacteriaceae</taxon>
        <taxon>Bifidobacterium</taxon>
    </lineage>
</organism>
<evidence type="ECO:0000313" key="6">
    <source>
        <dbReference type="EMBL" id="KAB8287480.1"/>
    </source>
</evidence>
<dbReference type="Proteomes" id="UP000482084">
    <property type="component" value="Unassembled WGS sequence"/>
</dbReference>
<dbReference type="AlphaFoldDB" id="A0A6L4WZ97"/>
<dbReference type="PANTHER" id="PTHR42953">
    <property type="entry name" value="HIGH-AFFINITY ZINC UPTAKE SYSTEM PROTEIN ZNUA-RELATED"/>
    <property type="match status" value="1"/>
</dbReference>
<feature type="compositionally biased region" description="Basic and acidic residues" evidence="5">
    <location>
        <begin position="399"/>
        <end position="408"/>
    </location>
</feature>
<dbReference type="InterPro" id="IPR050492">
    <property type="entry name" value="Bact_metal-bind_prot9"/>
</dbReference>
<dbReference type="InterPro" id="IPR006127">
    <property type="entry name" value="ZnuA-like"/>
</dbReference>
<dbReference type="Pfam" id="PF01297">
    <property type="entry name" value="ZnuA"/>
    <property type="match status" value="1"/>
</dbReference>
<evidence type="ECO:0000313" key="7">
    <source>
        <dbReference type="Proteomes" id="UP000482084"/>
    </source>
</evidence>
<sequence length="408" mass="42511">MIERLGNMDIHGSRVVKAIAGFAAVALLAVTGGCGSSTQAQTPGEDTTEQSGPIAVVASINQWGSLAEQIGGDDVSVTSILSSTNVDAHDFEPQTSDVAKLAKAQVVVANGAGYDSWATKNVAKDAQTVSAAQIVGAMEGDNPHLWFSKDARNGMAQELVNAFSKVLPSKKKAFNERYKAWQKKEKTVEQAMDDFSAAHKDVTYAATEAVAYYLMSDMGFTDKTPKGYAASAAAEGEAAPADLQEFQKLLEDKGVDLLVNNTQEASDATNMITGTAGRADVPVFDVSEQMPKDMTSLTEWIGSLVDTITGYFDVCGSDDTSNQSGDDNGTNSSDGKKTGDDAATDGTSDDDSDDTDTTTSCKAGTSSSTDDDSDDDAEGSGTTDSSSDSSSSSENTSSDDAKQPDPGK</sequence>